<dbReference type="Proteomes" id="UP000683925">
    <property type="component" value="Unassembled WGS sequence"/>
</dbReference>
<evidence type="ECO:0008006" key="4">
    <source>
        <dbReference type="Google" id="ProtNLM"/>
    </source>
</evidence>
<evidence type="ECO:0000313" key="2">
    <source>
        <dbReference type="EMBL" id="CAD8155214.1"/>
    </source>
</evidence>
<name>A0A8S1TTI3_PAROT</name>
<dbReference type="OrthoDB" id="301601at2759"/>
<proteinExistence type="predicted"/>
<feature type="region of interest" description="Disordered" evidence="1">
    <location>
        <begin position="1"/>
        <end position="20"/>
    </location>
</feature>
<sequence>MLQQYRGGSQPPRSNQMQNYSHQNNQQMTPFNMFQEFDSMSNKMMQHMDRQLANLGFGSVFRGFDDLENEMMEFSNLHRHMTGLNQRDVNQHSKDGVFQVYSSSYVQSSKMGPDGRVIQEKYFDNNAVARGVNGHTISERQQGYKNSDGIDRFGHERMMNDKGRKHVRERDRTGQITTTNHYLNMDENQVEQFENEWLGMGRNLGINGSSGGFRALQGQQNMRDLNNHPFPREQISYETPSYPRKNDISPIMLGNNNNSYNNNNPARLALPQQQQPITRSAIQQPGIQSRVPPQQQPVRALPQRKQEFTGVYQNKGARNQHPQAG</sequence>
<evidence type="ECO:0000313" key="3">
    <source>
        <dbReference type="Proteomes" id="UP000683925"/>
    </source>
</evidence>
<dbReference type="AlphaFoldDB" id="A0A8S1TTI3"/>
<organism evidence="2 3">
    <name type="scientific">Paramecium octaurelia</name>
    <dbReference type="NCBI Taxonomy" id="43137"/>
    <lineage>
        <taxon>Eukaryota</taxon>
        <taxon>Sar</taxon>
        <taxon>Alveolata</taxon>
        <taxon>Ciliophora</taxon>
        <taxon>Intramacronucleata</taxon>
        <taxon>Oligohymenophorea</taxon>
        <taxon>Peniculida</taxon>
        <taxon>Parameciidae</taxon>
        <taxon>Paramecium</taxon>
    </lineage>
</organism>
<feature type="compositionally biased region" description="Low complexity" evidence="1">
    <location>
        <begin position="290"/>
        <end position="303"/>
    </location>
</feature>
<protein>
    <recommendedName>
        <fullName evidence="4">Myeloid leukemia factor</fullName>
    </recommendedName>
</protein>
<feature type="compositionally biased region" description="Polar residues" evidence="1">
    <location>
        <begin position="316"/>
        <end position="325"/>
    </location>
</feature>
<feature type="region of interest" description="Disordered" evidence="1">
    <location>
        <begin position="273"/>
        <end position="325"/>
    </location>
</feature>
<accession>A0A8S1TTI3</accession>
<keyword evidence="3" id="KW-1185">Reference proteome</keyword>
<comment type="caution">
    <text evidence="2">The sequence shown here is derived from an EMBL/GenBank/DDBJ whole genome shotgun (WGS) entry which is preliminary data.</text>
</comment>
<reference evidence="2" key="1">
    <citation type="submission" date="2021-01" db="EMBL/GenBank/DDBJ databases">
        <authorList>
            <consortium name="Genoscope - CEA"/>
            <person name="William W."/>
        </authorList>
    </citation>
    <scope>NUCLEOTIDE SEQUENCE</scope>
</reference>
<feature type="compositionally biased region" description="Polar residues" evidence="1">
    <location>
        <begin position="277"/>
        <end position="287"/>
    </location>
</feature>
<dbReference type="OMA" id="PSYPRKN"/>
<evidence type="ECO:0000256" key="1">
    <source>
        <dbReference type="SAM" id="MobiDB-lite"/>
    </source>
</evidence>
<gene>
    <name evidence="2" type="ORF">POCTA_138.1.T0300167</name>
</gene>
<dbReference type="EMBL" id="CAJJDP010000030">
    <property type="protein sequence ID" value="CAD8155214.1"/>
    <property type="molecule type" value="Genomic_DNA"/>
</dbReference>